<evidence type="ECO:0000259" key="2">
    <source>
        <dbReference type="Pfam" id="PF04389"/>
    </source>
</evidence>
<dbReference type="InterPro" id="IPR045175">
    <property type="entry name" value="M28_fam"/>
</dbReference>
<evidence type="ECO:0000313" key="4">
    <source>
        <dbReference type="Proteomes" id="UP000621799"/>
    </source>
</evidence>
<proteinExistence type="predicted"/>
<reference evidence="3" key="1">
    <citation type="submission" date="2020-10" db="EMBL/GenBank/DDBJ databases">
        <authorList>
            <person name="Castelo-Branco R."/>
            <person name="Eusebio N."/>
            <person name="Adriana R."/>
            <person name="Vieira A."/>
            <person name="Brugerolle De Fraissinette N."/>
            <person name="Rezende De Castro R."/>
            <person name="Schneider M.P."/>
            <person name="Vasconcelos V."/>
            <person name="Leao P.N."/>
        </authorList>
    </citation>
    <scope>NUCLEOTIDE SEQUENCE</scope>
    <source>
        <strain evidence="3">LEGE 11467</strain>
    </source>
</reference>
<accession>A0A928Z9T5</accession>
<dbReference type="GO" id="GO:0008235">
    <property type="term" value="F:metalloexopeptidase activity"/>
    <property type="evidence" value="ECO:0007669"/>
    <property type="project" value="InterPro"/>
</dbReference>
<comment type="caution">
    <text evidence="3">The sequence shown here is derived from an EMBL/GenBank/DDBJ whole genome shotgun (WGS) entry which is preliminary data.</text>
</comment>
<dbReference type="InterPro" id="IPR001261">
    <property type="entry name" value="ArgE/DapE_CS"/>
</dbReference>
<evidence type="ECO:0000256" key="1">
    <source>
        <dbReference type="ARBA" id="ARBA00022801"/>
    </source>
</evidence>
<name>A0A928Z9T5_9CYAN</name>
<dbReference type="PANTHER" id="PTHR12147:SF26">
    <property type="entry name" value="PEPTIDASE M28 DOMAIN-CONTAINING PROTEIN"/>
    <property type="match status" value="1"/>
</dbReference>
<dbReference type="Pfam" id="PF04389">
    <property type="entry name" value="Peptidase_M28"/>
    <property type="match status" value="1"/>
</dbReference>
<dbReference type="AlphaFoldDB" id="A0A928Z9T5"/>
<protein>
    <submittedName>
        <fullName evidence="3">M20/M25/M40 family metallo-hydrolase</fullName>
    </submittedName>
</protein>
<dbReference type="PROSITE" id="PS00758">
    <property type="entry name" value="ARGE_DAPE_CPG2_1"/>
    <property type="match status" value="1"/>
</dbReference>
<keyword evidence="1" id="KW-0378">Hydrolase</keyword>
<dbReference type="EMBL" id="JADEXN010000280">
    <property type="protein sequence ID" value="MBE9042008.1"/>
    <property type="molecule type" value="Genomic_DNA"/>
</dbReference>
<dbReference type="Proteomes" id="UP000621799">
    <property type="component" value="Unassembled WGS sequence"/>
</dbReference>
<dbReference type="PANTHER" id="PTHR12147">
    <property type="entry name" value="METALLOPEPTIDASE M28 FAMILY MEMBER"/>
    <property type="match status" value="1"/>
</dbReference>
<dbReference type="SUPFAM" id="SSF53187">
    <property type="entry name" value="Zn-dependent exopeptidases"/>
    <property type="match status" value="1"/>
</dbReference>
<organism evidence="3 4">
    <name type="scientific">Zarconia navalis LEGE 11467</name>
    <dbReference type="NCBI Taxonomy" id="1828826"/>
    <lineage>
        <taxon>Bacteria</taxon>
        <taxon>Bacillati</taxon>
        <taxon>Cyanobacteriota</taxon>
        <taxon>Cyanophyceae</taxon>
        <taxon>Oscillatoriophycideae</taxon>
        <taxon>Oscillatoriales</taxon>
        <taxon>Oscillatoriales incertae sedis</taxon>
        <taxon>Zarconia</taxon>
        <taxon>Zarconia navalis</taxon>
    </lineage>
</organism>
<dbReference type="Gene3D" id="3.40.630.10">
    <property type="entry name" value="Zn peptidases"/>
    <property type="match status" value="1"/>
</dbReference>
<dbReference type="InterPro" id="IPR007484">
    <property type="entry name" value="Peptidase_M28"/>
</dbReference>
<feature type="domain" description="Peptidase M28" evidence="2">
    <location>
        <begin position="45"/>
        <end position="258"/>
    </location>
</feature>
<evidence type="ECO:0000313" key="3">
    <source>
        <dbReference type="EMBL" id="MBE9042008.1"/>
    </source>
</evidence>
<gene>
    <name evidence="3" type="ORF">IQ235_14595</name>
</gene>
<keyword evidence="4" id="KW-1185">Reference proteome</keyword>
<sequence>MEHVEALAYERYRNVDRDRAREYIIQSLEEAGYSPQLQPFDGGINIAAERRGTDAAAGTILLGAHYDTVPDSPGADDNATGVAAVLEIARLLANVETSRTLELVFFDSEEVGLLGSLAYASTADAQTLHGAIVLDMLGVACRTPGCQQYPQGLPAVALPETGDFLAVVGNTERLDLLKTFSTAQNPELPPVVTLPIPLRGLLTPDVLRSDHAPFWLQGIGAVMVTDTANFRNPYYHQPTDLPETLDRDFFFGSAQIVLNATVILLN</sequence>
<dbReference type="GO" id="GO:0006508">
    <property type="term" value="P:proteolysis"/>
    <property type="evidence" value="ECO:0007669"/>
    <property type="project" value="InterPro"/>
</dbReference>